<comment type="caution">
    <text evidence="1">The sequence shown here is derived from an EMBL/GenBank/DDBJ whole genome shotgun (WGS) entry which is preliminary data.</text>
</comment>
<reference evidence="1 2" key="1">
    <citation type="submission" date="2022-06" db="EMBL/GenBank/DDBJ databases">
        <title>Genomic Encyclopedia of Archaeal and Bacterial Type Strains, Phase II (KMG-II): from individual species to whole genera.</title>
        <authorList>
            <person name="Goeker M."/>
        </authorList>
    </citation>
    <scope>NUCLEOTIDE SEQUENCE [LARGE SCALE GENOMIC DNA]</scope>
    <source>
        <strain evidence="1 2">DSM 45037</strain>
    </source>
</reference>
<evidence type="ECO:0008006" key="3">
    <source>
        <dbReference type="Google" id="ProtNLM"/>
    </source>
</evidence>
<dbReference type="InterPro" id="IPR011990">
    <property type="entry name" value="TPR-like_helical_dom_sf"/>
</dbReference>
<proteinExistence type="predicted"/>
<dbReference type="EMBL" id="JAMTCG010000002">
    <property type="protein sequence ID" value="MCP2159561.1"/>
    <property type="molecule type" value="Genomic_DNA"/>
</dbReference>
<evidence type="ECO:0000313" key="1">
    <source>
        <dbReference type="EMBL" id="MCP2159561.1"/>
    </source>
</evidence>
<gene>
    <name evidence="1" type="ORF">LX12_000740</name>
</gene>
<organism evidence="1 2">
    <name type="scientific">Williamsia serinedens</name>
    <dbReference type="NCBI Taxonomy" id="391736"/>
    <lineage>
        <taxon>Bacteria</taxon>
        <taxon>Bacillati</taxon>
        <taxon>Actinomycetota</taxon>
        <taxon>Actinomycetes</taxon>
        <taxon>Mycobacteriales</taxon>
        <taxon>Nocardiaceae</taxon>
        <taxon>Williamsia</taxon>
    </lineage>
</organism>
<sequence length="181" mass="20046">MRDHEAMIDELQHEADALLAAGDYAHALPEFCVLREIRARQDGPYSRKYLANLDDAVRCMCHLQRWSDTEPLAKELYGKYVRTDGPGGPKTVDAAKRYAWALVQLDKTDPAITVYLAVADALWGRGDEDQALAMLGAAVARRQDLCLDTLRNAVDLTRAAQRVHLPVPVGCLTIDGYRAPA</sequence>
<keyword evidence="2" id="KW-1185">Reference proteome</keyword>
<protein>
    <recommendedName>
        <fullName evidence="3">Tetratricopeptide repeat protein</fullName>
    </recommendedName>
</protein>
<dbReference type="Gene3D" id="1.25.40.10">
    <property type="entry name" value="Tetratricopeptide repeat domain"/>
    <property type="match status" value="1"/>
</dbReference>
<dbReference type="Proteomes" id="UP001205740">
    <property type="component" value="Unassembled WGS sequence"/>
</dbReference>
<evidence type="ECO:0000313" key="2">
    <source>
        <dbReference type="Proteomes" id="UP001205740"/>
    </source>
</evidence>
<accession>A0ABT1GX48</accession>
<name>A0ABT1GX48_9NOCA</name>